<dbReference type="CDD" id="cd24013">
    <property type="entry name" value="ASKHA_ATPase_BT3980-like"/>
    <property type="match status" value="1"/>
</dbReference>
<dbReference type="InterPro" id="IPR024213">
    <property type="entry name" value="DUF3822"/>
</dbReference>
<accession>A0A0P0D829</accession>
<evidence type="ECO:0008006" key="3">
    <source>
        <dbReference type="Google" id="ProtNLM"/>
    </source>
</evidence>
<reference evidence="1 2" key="1">
    <citation type="submission" date="2015-10" db="EMBL/GenBank/DDBJ databases">
        <authorList>
            <person name="Gilbert D.G."/>
        </authorList>
    </citation>
    <scope>NUCLEOTIDE SEQUENCE [LARGE SCALE GENOMIC DNA]</scope>
    <source>
        <strain evidence="2">HZ-22</strain>
    </source>
</reference>
<protein>
    <recommendedName>
        <fullName evidence="3">DUF3822 domain-containing protein</fullName>
    </recommendedName>
</protein>
<keyword evidence="2" id="KW-1185">Reference proteome</keyword>
<dbReference type="PATRIC" id="fig|1736674.3.peg.372"/>
<dbReference type="Proteomes" id="UP000057981">
    <property type="component" value="Chromosome"/>
</dbReference>
<dbReference type="OrthoDB" id="658622at2"/>
<evidence type="ECO:0000313" key="1">
    <source>
        <dbReference type="EMBL" id="ALJ03957.1"/>
    </source>
</evidence>
<dbReference type="Gene3D" id="3.30.420.260">
    <property type="match status" value="1"/>
</dbReference>
<gene>
    <name evidence="1" type="ORF">APS56_01780</name>
</gene>
<dbReference type="EMBL" id="CP012898">
    <property type="protein sequence ID" value="ALJ03957.1"/>
    <property type="molecule type" value="Genomic_DNA"/>
</dbReference>
<dbReference type="STRING" id="1736674.APS56_01780"/>
<proteinExistence type="predicted"/>
<organism evidence="1 2">
    <name type="scientific">Pseudalgibacter alginicilyticus</name>
    <dbReference type="NCBI Taxonomy" id="1736674"/>
    <lineage>
        <taxon>Bacteria</taxon>
        <taxon>Pseudomonadati</taxon>
        <taxon>Bacteroidota</taxon>
        <taxon>Flavobacteriia</taxon>
        <taxon>Flavobacteriales</taxon>
        <taxon>Flavobacteriaceae</taxon>
        <taxon>Pseudalgibacter</taxon>
    </lineage>
</organism>
<dbReference type="AlphaFoldDB" id="A0A0P0D829"/>
<evidence type="ECO:0000313" key="2">
    <source>
        <dbReference type="Proteomes" id="UP000057981"/>
    </source>
</evidence>
<dbReference type="RefSeq" id="WP_054724205.1">
    <property type="nucleotide sequence ID" value="NZ_CP012898.1"/>
</dbReference>
<dbReference type="KEGG" id="ahz:APS56_01780"/>
<dbReference type="Pfam" id="PF12864">
    <property type="entry name" value="DUF3822"/>
    <property type="match status" value="1"/>
</dbReference>
<dbReference type="Gene3D" id="3.30.420.250">
    <property type="match status" value="1"/>
</dbReference>
<sequence length="274" mass="31630">MVVTNNNSEHTPNNKELSIQISLNGLSFCILQSETNTISFLKNFSFDKKQSPFETLNQLKSIFETEDQLNDNFTSICVIHVNELSVLVPKPLFSEAALADYLKFNTKILKSDFITYDNIPCNDSVNVYVPYVNINNYIYDKFGTFTFKHFSTVLVEQILLIEKNSETQKVYAHMASNHFEIVIVNKGSLLLYNTFEYSTSEDFIYYLLFAAEQLGLNPEVCELVFLGDIVKDDAIYTIAYKYIRHVSFGNRFDNYKYLTAPKTNYSDFTLIKSF</sequence>
<name>A0A0P0D829_9FLAO</name>